<feature type="domain" description="Glycoside hydrolase 35 catalytic" evidence="3">
    <location>
        <begin position="172"/>
        <end position="296"/>
    </location>
</feature>
<organism evidence="4 5">
    <name type="scientific">Pinctada imbricata</name>
    <name type="common">Atlantic pearl-oyster</name>
    <name type="synonym">Pinctada martensii</name>
    <dbReference type="NCBI Taxonomy" id="66713"/>
    <lineage>
        <taxon>Eukaryota</taxon>
        <taxon>Metazoa</taxon>
        <taxon>Spiralia</taxon>
        <taxon>Lophotrochozoa</taxon>
        <taxon>Mollusca</taxon>
        <taxon>Bivalvia</taxon>
        <taxon>Autobranchia</taxon>
        <taxon>Pteriomorphia</taxon>
        <taxon>Pterioida</taxon>
        <taxon>Pterioidea</taxon>
        <taxon>Pteriidae</taxon>
        <taxon>Pinctada</taxon>
    </lineage>
</organism>
<feature type="chain" id="PRO_5041651590" description="Glycoside hydrolase 35 catalytic domain-containing protein" evidence="2">
    <location>
        <begin position="21"/>
        <end position="309"/>
    </location>
</feature>
<evidence type="ECO:0000313" key="4">
    <source>
        <dbReference type="EMBL" id="KAK3087081.1"/>
    </source>
</evidence>
<evidence type="ECO:0000256" key="1">
    <source>
        <dbReference type="ARBA" id="ARBA00009809"/>
    </source>
</evidence>
<feature type="domain" description="Glycoside hydrolase 35 catalytic" evidence="3">
    <location>
        <begin position="63"/>
        <end position="104"/>
    </location>
</feature>
<accession>A0AA88XT73</accession>
<dbReference type="AlphaFoldDB" id="A0AA88XT73"/>
<dbReference type="InterPro" id="IPR001944">
    <property type="entry name" value="Glycoside_Hdrlase_35"/>
</dbReference>
<dbReference type="InterPro" id="IPR031330">
    <property type="entry name" value="Gly_Hdrlase_35_cat"/>
</dbReference>
<evidence type="ECO:0000313" key="5">
    <source>
        <dbReference type="Proteomes" id="UP001186944"/>
    </source>
</evidence>
<dbReference type="Gene3D" id="3.20.20.80">
    <property type="entry name" value="Glycosidases"/>
    <property type="match status" value="3"/>
</dbReference>
<dbReference type="Proteomes" id="UP001186944">
    <property type="component" value="Unassembled WGS sequence"/>
</dbReference>
<feature type="domain" description="Glycoside hydrolase 35 catalytic" evidence="3">
    <location>
        <begin position="105"/>
        <end position="144"/>
    </location>
</feature>
<proteinExistence type="inferred from homology"/>
<dbReference type="Pfam" id="PF01301">
    <property type="entry name" value="Glyco_hydro_35"/>
    <property type="match status" value="3"/>
</dbReference>
<dbReference type="PANTHER" id="PTHR23421">
    <property type="entry name" value="BETA-GALACTOSIDASE RELATED"/>
    <property type="match status" value="1"/>
</dbReference>
<dbReference type="GO" id="GO:0004553">
    <property type="term" value="F:hydrolase activity, hydrolyzing O-glycosyl compounds"/>
    <property type="evidence" value="ECO:0007669"/>
    <property type="project" value="InterPro"/>
</dbReference>
<comment type="caution">
    <text evidence="4">The sequence shown here is derived from an EMBL/GenBank/DDBJ whole genome shotgun (WGS) entry which is preliminary data.</text>
</comment>
<dbReference type="SUPFAM" id="SSF51445">
    <property type="entry name" value="(Trans)glycosidases"/>
    <property type="match status" value="1"/>
</dbReference>
<dbReference type="EMBL" id="VSWD01000011">
    <property type="protein sequence ID" value="KAK3087081.1"/>
    <property type="molecule type" value="Genomic_DNA"/>
</dbReference>
<comment type="similarity">
    <text evidence="1">Belongs to the glycosyl hydrolase 35 family.</text>
</comment>
<gene>
    <name evidence="4" type="ORF">FSP39_001391</name>
</gene>
<dbReference type="Gene3D" id="2.60.120.260">
    <property type="entry name" value="Galactose-binding domain-like"/>
    <property type="match status" value="1"/>
</dbReference>
<evidence type="ECO:0000256" key="2">
    <source>
        <dbReference type="SAM" id="SignalP"/>
    </source>
</evidence>
<dbReference type="GO" id="GO:0005975">
    <property type="term" value="P:carbohydrate metabolic process"/>
    <property type="evidence" value="ECO:0007669"/>
    <property type="project" value="InterPro"/>
</dbReference>
<name>A0AA88XT73_PINIB</name>
<sequence>MSYLTWTLLAMLCCISTIDGETNARNNELDLVRDERFLLDDVTFHDPQAYVSTGSLTFKNRTFYLDGQPIRILSGSIHYFRVPEYYWRDRLLKMKAGGLNSIQMKFIQLAHNVGLHVIFRPGPYICGEWDLGGLPSLELQSNGIEEMFFTSDGYYNDIDTGMDRAPFYKEALPTANFDKLSQGIELFRKIANLSQDFPLMVTEYWAGWFDQWGGKHQIYDIQDHETTVSALLKTGASMNFYMYHGGTNFGFTSGANWILDTSTYVSDVTSYDYDAPLSEAGDMTLKYNSTRNLIQSLVLSMLPLNQHIN</sequence>
<evidence type="ECO:0000259" key="3">
    <source>
        <dbReference type="Pfam" id="PF01301"/>
    </source>
</evidence>
<protein>
    <recommendedName>
        <fullName evidence="3">Glycoside hydrolase 35 catalytic domain-containing protein</fullName>
    </recommendedName>
</protein>
<dbReference type="InterPro" id="IPR017853">
    <property type="entry name" value="GH"/>
</dbReference>
<keyword evidence="5" id="KW-1185">Reference proteome</keyword>
<reference evidence="4" key="1">
    <citation type="submission" date="2019-08" db="EMBL/GenBank/DDBJ databases">
        <title>The improved chromosome-level genome for the pearl oyster Pinctada fucata martensii using PacBio sequencing and Hi-C.</title>
        <authorList>
            <person name="Zheng Z."/>
        </authorList>
    </citation>
    <scope>NUCLEOTIDE SEQUENCE</scope>
    <source>
        <strain evidence="4">ZZ-2019</strain>
        <tissue evidence="4">Adductor muscle</tissue>
    </source>
</reference>
<feature type="signal peptide" evidence="2">
    <location>
        <begin position="1"/>
        <end position="20"/>
    </location>
</feature>
<dbReference type="PRINTS" id="PR00742">
    <property type="entry name" value="GLHYDRLASE35"/>
</dbReference>
<keyword evidence="2" id="KW-0732">Signal</keyword>